<keyword evidence="3 5" id="KW-0732">Signal</keyword>
<evidence type="ECO:0000313" key="8">
    <source>
        <dbReference type="Proteomes" id="UP000030634"/>
    </source>
</evidence>
<reference evidence="8" key="1">
    <citation type="submission" date="2014-11" db="EMBL/GenBank/DDBJ databases">
        <title>Hymenobacter sp. DG25B genome submission.</title>
        <authorList>
            <person name="Jung H.-Y."/>
            <person name="Kim M.K."/>
            <person name="Srinivasan S."/>
            <person name="Lim S."/>
        </authorList>
    </citation>
    <scope>NUCLEOTIDE SEQUENCE [LARGE SCALE GENOMIC DNA]</scope>
    <source>
        <strain evidence="8">DY59</strain>
    </source>
</reference>
<gene>
    <name evidence="7" type="ORF">QR90_03055</name>
</gene>
<keyword evidence="2" id="KW-0813">Transport</keyword>
<accession>A0A0A7KDR7</accession>
<dbReference type="EMBL" id="CP010028">
    <property type="protein sequence ID" value="AIZ44307.1"/>
    <property type="molecule type" value="Genomic_DNA"/>
</dbReference>
<feature type="chain" id="PRO_5002040576" evidence="5">
    <location>
        <begin position="22"/>
        <end position="384"/>
    </location>
</feature>
<evidence type="ECO:0000256" key="3">
    <source>
        <dbReference type="ARBA" id="ARBA00022729"/>
    </source>
</evidence>
<dbReference type="HOGENOM" id="CLU_027128_6_1_0"/>
<dbReference type="AlphaFoldDB" id="A0A0A7KDR7"/>
<dbReference type="Proteomes" id="UP000030634">
    <property type="component" value="Chromosome"/>
</dbReference>
<name>A0A0A7KDR7_9DEIO</name>
<dbReference type="InterPro" id="IPR000709">
    <property type="entry name" value="Leu_Ile_Val-bd"/>
</dbReference>
<proteinExistence type="inferred from homology"/>
<dbReference type="STRING" id="1182571.QR90_03055"/>
<evidence type="ECO:0000256" key="2">
    <source>
        <dbReference type="ARBA" id="ARBA00022448"/>
    </source>
</evidence>
<evidence type="ECO:0000313" key="7">
    <source>
        <dbReference type="EMBL" id="AIZ44307.1"/>
    </source>
</evidence>
<dbReference type="RefSeq" id="WP_039682155.1">
    <property type="nucleotide sequence ID" value="NZ_CP010028.1"/>
</dbReference>
<dbReference type="Gene3D" id="3.40.50.2300">
    <property type="match status" value="2"/>
</dbReference>
<feature type="domain" description="Leucine-binding protein" evidence="6">
    <location>
        <begin position="24"/>
        <end position="369"/>
    </location>
</feature>
<keyword evidence="4" id="KW-0029">Amino-acid transport</keyword>
<evidence type="ECO:0000256" key="4">
    <source>
        <dbReference type="ARBA" id="ARBA00022970"/>
    </source>
</evidence>
<dbReference type="InterPro" id="IPR028081">
    <property type="entry name" value="Leu-bd"/>
</dbReference>
<dbReference type="PRINTS" id="PR00337">
    <property type="entry name" value="LEUILEVALBP"/>
</dbReference>
<dbReference type="KEGG" id="dsw:QR90_03055"/>
<sequence length="384" mass="40208">MKTSILKILTLGLLAAGAASAQTTIKIASLSPLSGAQILNGKLVKNGAQLAVSEYKARFKAMGFDLQLVGYDDQADPAVGAAAARKIAADRQILGVVGALNSGVTLSASEALKASHVSMVSPSATANEVTDRGLPNTNRLVTRDDAQGPAGARFMMEKLKAKKVYILNDRTSYGAGLAAEVEKTLKAGGARVVTNESTEEKNDFSTIIGKIKLQTPDAIYFGGIYTQIGIFIRQLRDAGVNIPVVGGDGLDSTELATLAARGANDIYYTTVAAPLEALPNAKSFIATYRSTFNAAPAGYAAFAYDSARVIAEGILSAARANGNKLPTRTQVESAIRKGQVKNLLSGDVTFNSVGDRNSATLYIMKMQAGKPSLYAKSTIKAPRP</sequence>
<feature type="signal peptide" evidence="5">
    <location>
        <begin position="1"/>
        <end position="21"/>
    </location>
</feature>
<evidence type="ECO:0000256" key="1">
    <source>
        <dbReference type="ARBA" id="ARBA00010062"/>
    </source>
</evidence>
<dbReference type="SUPFAM" id="SSF53822">
    <property type="entry name" value="Periplasmic binding protein-like I"/>
    <property type="match status" value="1"/>
</dbReference>
<evidence type="ECO:0000259" key="6">
    <source>
        <dbReference type="Pfam" id="PF13458"/>
    </source>
</evidence>
<protein>
    <submittedName>
        <fullName evidence="7">ABC transporter substrate-binding protein</fullName>
    </submittedName>
</protein>
<dbReference type="CDD" id="cd06342">
    <property type="entry name" value="PBP1_ABC_LIVBP-like"/>
    <property type="match status" value="1"/>
</dbReference>
<dbReference type="PANTHER" id="PTHR47151:SF2">
    <property type="entry name" value="AMINO ACID BINDING PROTEIN"/>
    <property type="match status" value="1"/>
</dbReference>
<evidence type="ECO:0000256" key="5">
    <source>
        <dbReference type="SAM" id="SignalP"/>
    </source>
</evidence>
<comment type="similarity">
    <text evidence="1">Belongs to the leucine-binding protein family.</text>
</comment>
<organism evidence="7 8">
    <name type="scientific">Deinococcus radiopugnans</name>
    <dbReference type="NCBI Taxonomy" id="57497"/>
    <lineage>
        <taxon>Bacteria</taxon>
        <taxon>Thermotogati</taxon>
        <taxon>Deinococcota</taxon>
        <taxon>Deinococci</taxon>
        <taxon>Deinococcales</taxon>
        <taxon>Deinococcaceae</taxon>
        <taxon>Deinococcus</taxon>
    </lineage>
</organism>
<dbReference type="Pfam" id="PF13458">
    <property type="entry name" value="Peripla_BP_6"/>
    <property type="match status" value="1"/>
</dbReference>
<dbReference type="GO" id="GO:0006865">
    <property type="term" value="P:amino acid transport"/>
    <property type="evidence" value="ECO:0007669"/>
    <property type="project" value="UniProtKB-KW"/>
</dbReference>
<dbReference type="PANTHER" id="PTHR47151">
    <property type="entry name" value="LEU/ILE/VAL-BINDING ABC TRANSPORTER SUBUNIT"/>
    <property type="match status" value="1"/>
</dbReference>
<dbReference type="InterPro" id="IPR028082">
    <property type="entry name" value="Peripla_BP_I"/>
</dbReference>